<gene>
    <name evidence="2" type="ORF">SLEP1_g6982</name>
</gene>
<accession>A0AAV5I396</accession>
<dbReference type="InterPro" id="IPR035979">
    <property type="entry name" value="RBD_domain_sf"/>
</dbReference>
<keyword evidence="3" id="KW-1185">Reference proteome</keyword>
<evidence type="ECO:0008006" key="4">
    <source>
        <dbReference type="Google" id="ProtNLM"/>
    </source>
</evidence>
<evidence type="ECO:0000256" key="1">
    <source>
        <dbReference type="SAM" id="MobiDB-lite"/>
    </source>
</evidence>
<organism evidence="2 3">
    <name type="scientific">Rubroshorea leprosula</name>
    <dbReference type="NCBI Taxonomy" id="152421"/>
    <lineage>
        <taxon>Eukaryota</taxon>
        <taxon>Viridiplantae</taxon>
        <taxon>Streptophyta</taxon>
        <taxon>Embryophyta</taxon>
        <taxon>Tracheophyta</taxon>
        <taxon>Spermatophyta</taxon>
        <taxon>Magnoliopsida</taxon>
        <taxon>eudicotyledons</taxon>
        <taxon>Gunneridae</taxon>
        <taxon>Pentapetalae</taxon>
        <taxon>rosids</taxon>
        <taxon>malvids</taxon>
        <taxon>Malvales</taxon>
        <taxon>Dipterocarpaceae</taxon>
        <taxon>Rubroshorea</taxon>
    </lineage>
</organism>
<evidence type="ECO:0000313" key="3">
    <source>
        <dbReference type="Proteomes" id="UP001054252"/>
    </source>
</evidence>
<dbReference type="InterPro" id="IPR012677">
    <property type="entry name" value="Nucleotide-bd_a/b_plait_sf"/>
</dbReference>
<dbReference type="AlphaFoldDB" id="A0AAV5I396"/>
<dbReference type="Proteomes" id="UP001054252">
    <property type="component" value="Unassembled WGS sequence"/>
</dbReference>
<feature type="compositionally biased region" description="Basic and acidic residues" evidence="1">
    <location>
        <begin position="360"/>
        <end position="372"/>
    </location>
</feature>
<reference evidence="2 3" key="1">
    <citation type="journal article" date="2021" name="Commun. Biol.">
        <title>The genome of Shorea leprosula (Dipterocarpaceae) highlights the ecological relevance of drought in aseasonal tropical rainforests.</title>
        <authorList>
            <person name="Ng K.K.S."/>
            <person name="Kobayashi M.J."/>
            <person name="Fawcett J.A."/>
            <person name="Hatakeyama M."/>
            <person name="Paape T."/>
            <person name="Ng C.H."/>
            <person name="Ang C.C."/>
            <person name="Tnah L.H."/>
            <person name="Lee C.T."/>
            <person name="Nishiyama T."/>
            <person name="Sese J."/>
            <person name="O'Brien M.J."/>
            <person name="Copetti D."/>
            <person name="Mohd Noor M.I."/>
            <person name="Ong R.C."/>
            <person name="Putra M."/>
            <person name="Sireger I.Z."/>
            <person name="Indrioko S."/>
            <person name="Kosugi Y."/>
            <person name="Izuno A."/>
            <person name="Isagi Y."/>
            <person name="Lee S.L."/>
            <person name="Shimizu K.K."/>
        </authorList>
    </citation>
    <scope>NUCLEOTIDE SEQUENCE [LARGE SCALE GENOMIC DNA]</scope>
    <source>
        <strain evidence="2">214</strain>
    </source>
</reference>
<dbReference type="SUPFAM" id="SSF54928">
    <property type="entry name" value="RNA-binding domain, RBD"/>
    <property type="match status" value="1"/>
</dbReference>
<sequence length="401" mass="44880">MYGKVVDVYVPEKRDRRGRRFGYARLAGIQNANRMEKQLNEIWIGTYKLRVKVADKLQRKNAGERKEVVAEKTETAGRGLYRMVQPGQSYAQAVAGPVLLNAGNMAERVKEKDDLQQKIVRRVPLKGWSERCFVEIASTMGEVLLLHEDTSKKTFLCDGRVLILSSDMNKIATSISLMVDGQLFELQVTQEEWRVDPDWWLSDNDRQSETRTESGFLSEQDCYGDDGINAGEIGDSYGDSIDEVQSKGDEEMILLTEDSVEGVADLNLELMHHEIVEGDNGPVSVIGPEDTRCDGLEMGCIGPNQEGVGDKVNGLIEEVATESPSVKGQGATGCVIEKRRNIGECYPEDVWKLGKRKHNGLREERSNERRGVQESNKLPQGRDCGQKAHLCLMDALRTEIE</sequence>
<name>A0AAV5I396_9ROSI</name>
<dbReference type="EMBL" id="BPVZ01000007">
    <property type="protein sequence ID" value="GKU93387.1"/>
    <property type="molecule type" value="Genomic_DNA"/>
</dbReference>
<dbReference type="Gene3D" id="3.30.70.330">
    <property type="match status" value="1"/>
</dbReference>
<proteinExistence type="predicted"/>
<feature type="region of interest" description="Disordered" evidence="1">
    <location>
        <begin position="359"/>
        <end position="382"/>
    </location>
</feature>
<dbReference type="GO" id="GO:0003676">
    <property type="term" value="F:nucleic acid binding"/>
    <property type="evidence" value="ECO:0007669"/>
    <property type="project" value="InterPro"/>
</dbReference>
<evidence type="ECO:0000313" key="2">
    <source>
        <dbReference type="EMBL" id="GKU93387.1"/>
    </source>
</evidence>
<comment type="caution">
    <text evidence="2">The sequence shown here is derived from an EMBL/GenBank/DDBJ whole genome shotgun (WGS) entry which is preliminary data.</text>
</comment>
<protein>
    <recommendedName>
        <fullName evidence="4">RRM domain-containing protein</fullName>
    </recommendedName>
</protein>